<gene>
    <name evidence="2" type="ORF">SAMN04487967_3039</name>
</gene>
<name>A0A1H6G4E3_9EURY</name>
<organism evidence="2 3">
    <name type="scientific">Natronorubrum sediminis</name>
    <dbReference type="NCBI Taxonomy" id="640943"/>
    <lineage>
        <taxon>Archaea</taxon>
        <taxon>Methanobacteriati</taxon>
        <taxon>Methanobacteriota</taxon>
        <taxon>Stenosarchaea group</taxon>
        <taxon>Halobacteria</taxon>
        <taxon>Halobacteriales</taxon>
        <taxon>Natrialbaceae</taxon>
        <taxon>Natronorubrum</taxon>
    </lineage>
</organism>
<evidence type="ECO:0000313" key="2">
    <source>
        <dbReference type="EMBL" id="SEH17183.1"/>
    </source>
</evidence>
<sequence>MATVPDHVSEGVDSLLSTLERKHDIEISLAVARGSHAWGGASSASDYDVGFVYAARDLRRYAHLEEPPSTIHARGDEIGNGRRDAESEPQGQRDAEIDLQGWDVRTFARLLAESNDGAIDFLRSPIRYREEYDPADLAAYVERTYNPMALYHAWRGIATNNYRKYISHHLVRSDDTLFPIVEVNADGDAYVVETDDGTTTVSADDERFSETQTRPTVKRNLLICRAAMAARYLEATGERGDHELPALEFETFLTEQAPTVFTDERIERARGLLERKRAGDGDVTIGDTVGRNFAHPSGEIDPAVHARDGPERERLDEFVDDYIETTGESSVL</sequence>
<dbReference type="Proteomes" id="UP000199112">
    <property type="component" value="Unassembled WGS sequence"/>
</dbReference>
<accession>A0A1H6G4E3</accession>
<evidence type="ECO:0008006" key="4">
    <source>
        <dbReference type="Google" id="ProtNLM"/>
    </source>
</evidence>
<dbReference type="AlphaFoldDB" id="A0A1H6G4E3"/>
<dbReference type="PANTHER" id="PTHR34817">
    <property type="entry name" value="NUCLEOTIDYLTRANSFERASE"/>
    <property type="match status" value="1"/>
</dbReference>
<evidence type="ECO:0000313" key="3">
    <source>
        <dbReference type="Proteomes" id="UP000199112"/>
    </source>
</evidence>
<dbReference type="Pfam" id="PF10127">
    <property type="entry name" value="RlaP"/>
    <property type="match status" value="1"/>
</dbReference>
<reference evidence="3" key="1">
    <citation type="submission" date="2016-10" db="EMBL/GenBank/DDBJ databases">
        <authorList>
            <person name="Varghese N."/>
            <person name="Submissions S."/>
        </authorList>
    </citation>
    <scope>NUCLEOTIDE SEQUENCE [LARGE SCALE GENOMIC DNA]</scope>
    <source>
        <strain evidence="3">CGMCC 1.8981</strain>
    </source>
</reference>
<evidence type="ECO:0000256" key="1">
    <source>
        <dbReference type="SAM" id="MobiDB-lite"/>
    </source>
</evidence>
<dbReference type="OrthoDB" id="156395at2157"/>
<protein>
    <recommendedName>
        <fullName evidence="4">Nucleotidyltransferase</fullName>
    </recommendedName>
</protein>
<dbReference type="RefSeq" id="WP_090507803.1">
    <property type="nucleotide sequence ID" value="NZ_FNWL01000003.1"/>
</dbReference>
<keyword evidence="3" id="KW-1185">Reference proteome</keyword>
<feature type="region of interest" description="Disordered" evidence="1">
    <location>
        <begin position="69"/>
        <end position="95"/>
    </location>
</feature>
<dbReference type="InterPro" id="IPR018775">
    <property type="entry name" value="RlaP"/>
</dbReference>
<dbReference type="EMBL" id="FNWL01000003">
    <property type="protein sequence ID" value="SEH17183.1"/>
    <property type="molecule type" value="Genomic_DNA"/>
</dbReference>
<feature type="compositionally biased region" description="Basic and acidic residues" evidence="1">
    <location>
        <begin position="73"/>
        <end position="95"/>
    </location>
</feature>
<proteinExistence type="predicted"/>
<dbReference type="PANTHER" id="PTHR34817:SF2">
    <property type="entry name" value="NUCLEOTIDYLTRANSFERASE"/>
    <property type="match status" value="1"/>
</dbReference>